<keyword evidence="5" id="KW-0469">Meiosis</keyword>
<evidence type="ECO:0000256" key="5">
    <source>
        <dbReference type="ARBA" id="ARBA00023254"/>
    </source>
</evidence>
<proteinExistence type="inferred from homology"/>
<feature type="coiled-coil region" evidence="6">
    <location>
        <begin position="821"/>
        <end position="852"/>
    </location>
</feature>
<feature type="region of interest" description="Disordered" evidence="7">
    <location>
        <begin position="1424"/>
        <end position="1509"/>
    </location>
</feature>
<feature type="compositionally biased region" description="Basic and acidic residues" evidence="7">
    <location>
        <begin position="1619"/>
        <end position="1632"/>
    </location>
</feature>
<feature type="compositionally biased region" description="Low complexity" evidence="7">
    <location>
        <begin position="37"/>
        <end position="46"/>
    </location>
</feature>
<feature type="domain" description="DNA mismatch repair proteins mutS family" evidence="8">
    <location>
        <begin position="681"/>
        <end position="697"/>
    </location>
</feature>
<name>A0A9P0DM19_9CUCU</name>
<dbReference type="Pfam" id="PF05188">
    <property type="entry name" value="MutS_II"/>
    <property type="match status" value="1"/>
</dbReference>
<dbReference type="InterPro" id="IPR007696">
    <property type="entry name" value="DNA_mismatch_repair_MutS_core"/>
</dbReference>
<dbReference type="InterPro" id="IPR036678">
    <property type="entry name" value="MutS_con_dom_sf"/>
</dbReference>
<dbReference type="InterPro" id="IPR045076">
    <property type="entry name" value="MutS"/>
</dbReference>
<feature type="compositionally biased region" description="Low complexity" evidence="7">
    <location>
        <begin position="65"/>
        <end position="75"/>
    </location>
</feature>
<dbReference type="GO" id="GO:0005634">
    <property type="term" value="C:nucleus"/>
    <property type="evidence" value="ECO:0007669"/>
    <property type="project" value="TreeGrafter"/>
</dbReference>
<dbReference type="GO" id="GO:0007131">
    <property type="term" value="P:reciprocal meiotic recombination"/>
    <property type="evidence" value="ECO:0007669"/>
    <property type="project" value="TreeGrafter"/>
</dbReference>
<gene>
    <name evidence="9" type="ORF">CEUTPL_LOCUS7960</name>
</gene>
<dbReference type="Gene3D" id="3.30.420.110">
    <property type="entry name" value="MutS, connector domain"/>
    <property type="match status" value="1"/>
</dbReference>
<dbReference type="Pfam" id="PF00488">
    <property type="entry name" value="MutS_V"/>
    <property type="match status" value="1"/>
</dbReference>
<dbReference type="Proteomes" id="UP001152799">
    <property type="component" value="Chromosome 4"/>
</dbReference>
<dbReference type="SUPFAM" id="SSF48334">
    <property type="entry name" value="DNA repair protein MutS, domain III"/>
    <property type="match status" value="1"/>
</dbReference>
<organism evidence="9 10">
    <name type="scientific">Ceutorhynchus assimilis</name>
    <name type="common">cabbage seed weevil</name>
    <dbReference type="NCBI Taxonomy" id="467358"/>
    <lineage>
        <taxon>Eukaryota</taxon>
        <taxon>Metazoa</taxon>
        <taxon>Ecdysozoa</taxon>
        <taxon>Arthropoda</taxon>
        <taxon>Hexapoda</taxon>
        <taxon>Insecta</taxon>
        <taxon>Pterygota</taxon>
        <taxon>Neoptera</taxon>
        <taxon>Endopterygota</taxon>
        <taxon>Coleoptera</taxon>
        <taxon>Polyphaga</taxon>
        <taxon>Cucujiformia</taxon>
        <taxon>Curculionidae</taxon>
        <taxon>Ceutorhynchinae</taxon>
        <taxon>Ceutorhynchus</taxon>
    </lineage>
</organism>
<dbReference type="SUPFAM" id="SSF52540">
    <property type="entry name" value="P-loop containing nucleoside triphosphate hydrolases"/>
    <property type="match status" value="1"/>
</dbReference>
<reference evidence="9" key="1">
    <citation type="submission" date="2022-01" db="EMBL/GenBank/DDBJ databases">
        <authorList>
            <person name="King R."/>
        </authorList>
    </citation>
    <scope>NUCLEOTIDE SEQUENCE</scope>
</reference>
<keyword evidence="3" id="KW-0067">ATP-binding</keyword>
<feature type="compositionally biased region" description="Basic and acidic residues" evidence="7">
    <location>
        <begin position="1463"/>
        <end position="1509"/>
    </location>
</feature>
<dbReference type="Gene3D" id="3.40.50.300">
    <property type="entry name" value="P-loop containing nucleotide triphosphate hydrolases"/>
    <property type="match status" value="1"/>
</dbReference>
<evidence type="ECO:0000256" key="3">
    <source>
        <dbReference type="ARBA" id="ARBA00022840"/>
    </source>
</evidence>
<dbReference type="EMBL" id="OU892280">
    <property type="protein sequence ID" value="CAH1129253.1"/>
    <property type="molecule type" value="Genomic_DNA"/>
</dbReference>
<dbReference type="GO" id="GO:0140664">
    <property type="term" value="F:ATP-dependent DNA damage sensor activity"/>
    <property type="evidence" value="ECO:0007669"/>
    <property type="project" value="InterPro"/>
</dbReference>
<feature type="compositionally biased region" description="Basic and acidic residues" evidence="7">
    <location>
        <begin position="1436"/>
        <end position="1447"/>
    </location>
</feature>
<dbReference type="InterPro" id="IPR036187">
    <property type="entry name" value="DNA_mismatch_repair_MutS_sf"/>
</dbReference>
<protein>
    <recommendedName>
        <fullName evidence="8">DNA mismatch repair proteins mutS family domain-containing protein</fullName>
    </recommendedName>
</protein>
<keyword evidence="4" id="KW-0238">DNA-binding</keyword>
<dbReference type="OrthoDB" id="10252754at2759"/>
<feature type="compositionally biased region" description="Polar residues" evidence="7">
    <location>
        <begin position="1448"/>
        <end position="1458"/>
    </location>
</feature>
<evidence type="ECO:0000256" key="2">
    <source>
        <dbReference type="ARBA" id="ARBA00022741"/>
    </source>
</evidence>
<evidence type="ECO:0000313" key="9">
    <source>
        <dbReference type="EMBL" id="CAH1129253.1"/>
    </source>
</evidence>
<feature type="compositionally biased region" description="Basic and acidic residues" evidence="7">
    <location>
        <begin position="1675"/>
        <end position="1691"/>
    </location>
</feature>
<evidence type="ECO:0000259" key="8">
    <source>
        <dbReference type="PROSITE" id="PS00486"/>
    </source>
</evidence>
<dbReference type="InterPro" id="IPR027417">
    <property type="entry name" value="P-loop_NTPase"/>
</dbReference>
<keyword evidence="10" id="KW-1185">Reference proteome</keyword>
<dbReference type="PANTHER" id="PTHR11361:SF21">
    <property type="entry name" value="MUTS PROTEIN HOMOLOG 4"/>
    <property type="match status" value="1"/>
</dbReference>
<feature type="compositionally biased region" description="Low complexity" evidence="7">
    <location>
        <begin position="1659"/>
        <end position="1674"/>
    </location>
</feature>
<sequence length="1968" mass="223192">MNFNEAPVNPGRGRPRRGNLPFMGPPISTRTPKSRSRSCLSSSRTSDLPWGRSHESIILNSPGNKKSVSSKTTTSESDEEKIIVAITEGRGEARCEVGIAAVNVSRPILMLCQTSDSQSYSNTLTKLNIINPHMIIYPATFETTGNRLISEIKKRLPNKKIVAYQRKAFNKANGLDKLYKICISHSFPLILMIKNRYYALAAASGLLTYLQDILYIYYSTNSIKIDYQASEGYAIIDIATADRLELVCSNQPAQANRYSSLFGIMNRCLTRVGTRHMRTIILQPLYSSKKINERLDCVEELINKKEILLAMQGVLPKLSSVDQLLSLSTLVPEDPQGCSNRQLNYLLLLNGVVDTIEPLNEALKNATQPFFLNFRETLCDENFEAIKNLLRQTIHEDAYSARGQQADQQRIWAIKPEINGLLDLVRKTFSERIEDMREYIKNLSTKYDLPLTLSNNNKKGYHIVLSLNQNQRKHMKSSDLPEEFIQVFRSANSFTMKTAELVNLSTRIDDILRDLFSLSNLTLYKTILEIKQYASLFYELVEGISYLDILQSLAEASQANSWVRPTFAEYTDVSHGHHPLLDFLCQKTPVSNPVATCEHYNLHIITGPNGAGKSIFIRQVMLLQIMAQAGCFVPAEKAIFRPSDKMFARISNEDDMESNASSFVLEMTEVDYILTTMTDNSLIIIDELCRSTSMEEGTAIAMQICDTLARSKAFTFVTTHFIMLTKLAELFINIKVWQLETVPIGETRDPKALKLNFKFSLVPGVTSIRGYGIYMVRGIWPEEVMKHVDQLQESYVPKANNPNFPSIDKRVRLRYALDCKLNKLKLRKRFTLAQLNELIAEFDSEMQKLGTEDYEYSQNIINQFQDVSNNGLVVLDHSIFDGSQSQINPLASQGDLGIQQQSQGMYQSMPRMRGLFTPDISSQSTEIDNNNFFNLPPNNEPEINFNYDNSQCSTTSLNMRERVLSQEIRQDEPFFQVPSLPRVPPSVQESPFIGTFFRPFQEDSTKTSTQIQHDAKGFEDSSSLFSISKRYAGDVAHVSTDRLSFSFPRHQENDIDIASIVEDLESFAEEIENNDENNDGGTIQNDDLSQPSSGAISQNFEAILQQESKNLFQAPQVRESPFTSTFLRPLQADSGKTSTPMVSRNQLDGKIFRNSSLTDRNFNMQEDDLDIASLVDNLKPFGEEIENNAEKDAVIYNDDLSQQFIEAIMFQDEMNKPLFKAVPQQVPQSSLASTFFRPLEGDSKKTTLGKQEDDALMVQNMEPFVGKIVNKDKTDISSEVTKTQTKLKHLDIFPRVRIKLGPGAISEESIKDDTNINDEGTTVRPILRNLHVSMSPIQPIIESRLDEPEITKEKGQSEQVESDTNFDEYAQPPNDTDEIIEAVNNLETEDSIKGDKQNDFDVNFEARNGGLMEEDTKAACTVNQQEENNTTEDEAEKEKNSDSKHTSDSIITQGSISYSPFVPREDDSSANHEIIEDEGENKRNDNEGFKELKKQEEIPKNKETIEENKRNENLKRIDEVIEIFSGQDGQDMQHKNSTIDFDLESHLTNPLFPHVSLMGEEDSIQYQTYDTDFDRSTEKCFTPNAKEPIIPSKKVDLISEIILKRKNTEQKSSNNVKESVTKPQEHYSRMEEVNTSLSKINVKRKAPKVFTPSKKIKPSSESSNSKKSTPSLKSSDSKKSISEASKLRNLDGDFSTTSTSSGPKKVETSSTSLSSASKKRDLEKLNRSSTKKKTKKFVAPLKKRSSENNEVVESVPLKKSLAPLLRYPALSQKAIRDEFFEQDKKFYESSGSSVELARVWEERLKRPPRPTPKQIQQTTCLATIRKTQEGVLVIPEEKKKATRSSSGNFLKSFVSPPSSVNMNIFSDRNAKTFERFIRSDKKDYKLFKFNFGQPPSQNDEENMFNFQRVESAEYTQTSQSWTFVRKRSDELDNPTMSLNSTSEEFGLTSEKLFRRNNSEEFGSFMKFI</sequence>
<accession>A0A9P0DM19</accession>
<dbReference type="InterPro" id="IPR007860">
    <property type="entry name" value="DNA_mmatch_repair_MutS_con_dom"/>
</dbReference>
<keyword evidence="6" id="KW-0175">Coiled coil</keyword>
<dbReference type="GO" id="GO:0005524">
    <property type="term" value="F:ATP binding"/>
    <property type="evidence" value="ECO:0007669"/>
    <property type="project" value="UniProtKB-KW"/>
</dbReference>
<evidence type="ECO:0000256" key="6">
    <source>
        <dbReference type="SAM" id="Coils"/>
    </source>
</evidence>
<feature type="compositionally biased region" description="Basic and acidic residues" evidence="7">
    <location>
        <begin position="1343"/>
        <end position="1356"/>
    </location>
</feature>
<dbReference type="GO" id="GO:0030983">
    <property type="term" value="F:mismatched DNA binding"/>
    <property type="evidence" value="ECO:0007669"/>
    <property type="project" value="InterPro"/>
</dbReference>
<evidence type="ECO:0000313" key="10">
    <source>
        <dbReference type="Proteomes" id="UP001152799"/>
    </source>
</evidence>
<dbReference type="GO" id="GO:0006298">
    <property type="term" value="P:mismatch repair"/>
    <property type="evidence" value="ECO:0007669"/>
    <property type="project" value="InterPro"/>
</dbReference>
<dbReference type="PROSITE" id="PS00486">
    <property type="entry name" value="DNA_MISMATCH_REPAIR_2"/>
    <property type="match status" value="1"/>
</dbReference>
<dbReference type="PANTHER" id="PTHR11361">
    <property type="entry name" value="DNA MISMATCH REPAIR PROTEIN MUTS FAMILY MEMBER"/>
    <property type="match status" value="1"/>
</dbReference>
<dbReference type="Gene3D" id="1.10.1420.10">
    <property type="match status" value="2"/>
</dbReference>
<feature type="region of interest" description="Disordered" evidence="7">
    <location>
        <begin position="1608"/>
        <end position="1745"/>
    </location>
</feature>
<dbReference type="SMART" id="SM00533">
    <property type="entry name" value="MUTSd"/>
    <property type="match status" value="1"/>
</dbReference>
<dbReference type="SMART" id="SM00534">
    <property type="entry name" value="MUTSac"/>
    <property type="match status" value="1"/>
</dbReference>
<keyword evidence="2" id="KW-0547">Nucleotide-binding</keyword>
<dbReference type="Pfam" id="PF05192">
    <property type="entry name" value="MutS_III"/>
    <property type="match status" value="1"/>
</dbReference>
<dbReference type="InterPro" id="IPR000432">
    <property type="entry name" value="DNA_mismatch_repair_MutS_C"/>
</dbReference>
<evidence type="ECO:0000256" key="7">
    <source>
        <dbReference type="SAM" id="MobiDB-lite"/>
    </source>
</evidence>
<comment type="similarity">
    <text evidence="1">Belongs to the DNA mismatch repair MutS family.</text>
</comment>
<evidence type="ECO:0000256" key="4">
    <source>
        <dbReference type="ARBA" id="ARBA00023125"/>
    </source>
</evidence>
<feature type="region of interest" description="Disordered" evidence="7">
    <location>
        <begin position="1341"/>
        <end position="1374"/>
    </location>
</feature>
<feature type="region of interest" description="Disordered" evidence="7">
    <location>
        <begin position="1"/>
        <end position="78"/>
    </location>
</feature>
<evidence type="ECO:0000256" key="1">
    <source>
        <dbReference type="ARBA" id="ARBA00006271"/>
    </source>
</evidence>